<proteinExistence type="inferred from homology"/>
<dbReference type="SUPFAM" id="SSF111304">
    <property type="entry name" value="Recombination protein RecR"/>
    <property type="match status" value="1"/>
</dbReference>
<feature type="region of interest" description="Disordered" evidence="8">
    <location>
        <begin position="1"/>
        <end position="20"/>
    </location>
</feature>
<dbReference type="Gene3D" id="3.40.1360.10">
    <property type="match status" value="1"/>
</dbReference>
<dbReference type="HAMAP" id="MF_00017">
    <property type="entry name" value="RecR"/>
    <property type="match status" value="1"/>
</dbReference>
<feature type="compositionally biased region" description="Pro residues" evidence="8">
    <location>
        <begin position="1"/>
        <end position="19"/>
    </location>
</feature>
<keyword evidence="1 7" id="KW-0479">Metal-binding</keyword>
<accession>A0ABW4E2X4</accession>
<dbReference type="SMART" id="SM00493">
    <property type="entry name" value="TOPRIM"/>
    <property type="match status" value="1"/>
</dbReference>
<dbReference type="Proteomes" id="UP001597302">
    <property type="component" value="Unassembled WGS sequence"/>
</dbReference>
<dbReference type="Pfam" id="PF13662">
    <property type="entry name" value="Toprim_4"/>
    <property type="match status" value="1"/>
</dbReference>
<dbReference type="InterPro" id="IPR023627">
    <property type="entry name" value="Rcmb_RecR"/>
</dbReference>
<dbReference type="RefSeq" id="WP_131575944.1">
    <property type="nucleotide sequence ID" value="NZ_CBCSAJ010000030.1"/>
</dbReference>
<evidence type="ECO:0000313" key="10">
    <source>
        <dbReference type="EMBL" id="MFD1483353.1"/>
    </source>
</evidence>
<dbReference type="EMBL" id="JBHTOQ010000045">
    <property type="protein sequence ID" value="MFD1483353.1"/>
    <property type="molecule type" value="Genomic_DNA"/>
</dbReference>
<evidence type="ECO:0000259" key="9">
    <source>
        <dbReference type="PROSITE" id="PS50880"/>
    </source>
</evidence>
<keyword evidence="2 7" id="KW-0227">DNA damage</keyword>
<evidence type="ECO:0000256" key="6">
    <source>
        <dbReference type="ARBA" id="ARBA00023204"/>
    </source>
</evidence>
<feature type="zinc finger region" description="C4-type" evidence="7">
    <location>
        <begin position="74"/>
        <end position="89"/>
    </location>
</feature>
<evidence type="ECO:0000313" key="11">
    <source>
        <dbReference type="Proteomes" id="UP001597302"/>
    </source>
</evidence>
<dbReference type="Gene3D" id="3.30.60.80">
    <property type="match status" value="1"/>
</dbReference>
<dbReference type="PROSITE" id="PS50880">
    <property type="entry name" value="TOPRIM"/>
    <property type="match status" value="1"/>
</dbReference>
<keyword evidence="11" id="KW-1185">Reference proteome</keyword>
<comment type="similarity">
    <text evidence="7">Belongs to the RecR family.</text>
</comment>
<dbReference type="CDD" id="cd01025">
    <property type="entry name" value="TOPRIM_recR"/>
    <property type="match status" value="1"/>
</dbReference>
<keyword evidence="6 7" id="KW-0234">DNA repair</keyword>
<comment type="function">
    <text evidence="7">May play a role in DNA repair. It seems to be involved in an RecBC-independent recombinational process of DNA repair. It may act with RecF and RecO.</text>
</comment>
<dbReference type="InterPro" id="IPR034137">
    <property type="entry name" value="TOPRIM_RecR"/>
</dbReference>
<comment type="caution">
    <text evidence="10">The sequence shown here is derived from an EMBL/GenBank/DDBJ whole genome shotgun (WGS) entry which is preliminary data.</text>
</comment>
<organism evidence="10 11">
    <name type="scientific">Paracoccus nototheniae</name>
    <dbReference type="NCBI Taxonomy" id="2489002"/>
    <lineage>
        <taxon>Bacteria</taxon>
        <taxon>Pseudomonadati</taxon>
        <taxon>Pseudomonadota</taxon>
        <taxon>Alphaproteobacteria</taxon>
        <taxon>Rhodobacterales</taxon>
        <taxon>Paracoccaceae</taxon>
        <taxon>Paracoccus</taxon>
    </lineage>
</organism>
<evidence type="ECO:0000256" key="1">
    <source>
        <dbReference type="ARBA" id="ARBA00022723"/>
    </source>
</evidence>
<dbReference type="Pfam" id="PF21175">
    <property type="entry name" value="RecR_C"/>
    <property type="match status" value="1"/>
</dbReference>
<dbReference type="Gene3D" id="1.10.8.420">
    <property type="entry name" value="RecR Domain 1"/>
    <property type="match status" value="1"/>
</dbReference>
<protein>
    <recommendedName>
        <fullName evidence="7">Recombination protein RecR</fullName>
    </recommendedName>
</protein>
<evidence type="ECO:0000256" key="8">
    <source>
        <dbReference type="SAM" id="MobiDB-lite"/>
    </source>
</evidence>
<evidence type="ECO:0000256" key="3">
    <source>
        <dbReference type="ARBA" id="ARBA00022771"/>
    </source>
</evidence>
<evidence type="ECO:0000256" key="2">
    <source>
        <dbReference type="ARBA" id="ARBA00022763"/>
    </source>
</evidence>
<dbReference type="NCBIfam" id="TIGR00615">
    <property type="entry name" value="recR"/>
    <property type="match status" value="1"/>
</dbReference>
<evidence type="ECO:0000256" key="7">
    <source>
        <dbReference type="HAMAP-Rule" id="MF_00017"/>
    </source>
</evidence>
<dbReference type="Pfam" id="PF21176">
    <property type="entry name" value="RecR_HhH"/>
    <property type="match status" value="1"/>
</dbReference>
<dbReference type="InterPro" id="IPR006171">
    <property type="entry name" value="TOPRIM_dom"/>
</dbReference>
<sequence>MAPADLPPPQPFAGDPPPDGQDDIQSLIALMARLPGLGPRSARRIVLQLVRRRSQQLAQLAQLMDRVARTSRECLICGNITDRDACAICTDPARATGEICVVQDVADLWALERGRAFKGRYHVLGGTLSALDEVGPDDLRIPLLLSRIDDERITEVILALSATVDGQTTAHYIADALAPSGVVVTGLAQGVPIGGELDYLDDGTITAALRARRTF</sequence>
<name>A0ABW4E2X4_9RHOB</name>
<feature type="domain" description="Toprim" evidence="9">
    <location>
        <begin position="97"/>
        <end position="192"/>
    </location>
</feature>
<dbReference type="Pfam" id="PF02132">
    <property type="entry name" value="RecR_ZnF"/>
    <property type="match status" value="1"/>
</dbReference>
<reference evidence="11" key="1">
    <citation type="journal article" date="2019" name="Int. J. Syst. Evol. Microbiol.">
        <title>The Global Catalogue of Microorganisms (GCM) 10K type strain sequencing project: providing services to taxonomists for standard genome sequencing and annotation.</title>
        <authorList>
            <consortium name="The Broad Institute Genomics Platform"/>
            <consortium name="The Broad Institute Genome Sequencing Center for Infectious Disease"/>
            <person name="Wu L."/>
            <person name="Ma J."/>
        </authorList>
    </citation>
    <scope>NUCLEOTIDE SEQUENCE [LARGE SCALE GENOMIC DNA]</scope>
    <source>
        <strain evidence="11">CCM 8875</strain>
    </source>
</reference>
<keyword evidence="3 7" id="KW-0863">Zinc-finger</keyword>
<gene>
    <name evidence="7 10" type="primary">recR</name>
    <name evidence="10" type="ORF">ACFQ5P_18830</name>
</gene>
<keyword evidence="5 7" id="KW-0233">DNA recombination</keyword>
<dbReference type="InterPro" id="IPR015967">
    <property type="entry name" value="Rcmb_RecR_Znf"/>
</dbReference>
<dbReference type="PANTHER" id="PTHR30446">
    <property type="entry name" value="RECOMBINATION PROTEIN RECR"/>
    <property type="match status" value="1"/>
</dbReference>
<evidence type="ECO:0000256" key="4">
    <source>
        <dbReference type="ARBA" id="ARBA00022833"/>
    </source>
</evidence>
<dbReference type="InterPro" id="IPR000093">
    <property type="entry name" value="DNA_Rcmb_RecR"/>
</dbReference>
<evidence type="ECO:0000256" key="5">
    <source>
        <dbReference type="ARBA" id="ARBA00023172"/>
    </source>
</evidence>
<keyword evidence="4 7" id="KW-0862">Zinc</keyword>
<dbReference type="PANTHER" id="PTHR30446:SF0">
    <property type="entry name" value="RECOMBINATION PROTEIN RECR"/>
    <property type="match status" value="1"/>
</dbReference>